<gene>
    <name evidence="1" type="ORF">DFH08DRAFT_867985</name>
</gene>
<evidence type="ECO:0000313" key="2">
    <source>
        <dbReference type="Proteomes" id="UP001218218"/>
    </source>
</evidence>
<dbReference type="EMBL" id="JARIHO010000019">
    <property type="protein sequence ID" value="KAJ7347420.1"/>
    <property type="molecule type" value="Genomic_DNA"/>
</dbReference>
<name>A0AAD7A136_9AGAR</name>
<reference evidence="1" key="1">
    <citation type="submission" date="2023-03" db="EMBL/GenBank/DDBJ databases">
        <title>Massive genome expansion in bonnet fungi (Mycena s.s.) driven by repeated elements and novel gene families across ecological guilds.</title>
        <authorList>
            <consortium name="Lawrence Berkeley National Laboratory"/>
            <person name="Harder C.B."/>
            <person name="Miyauchi S."/>
            <person name="Viragh M."/>
            <person name="Kuo A."/>
            <person name="Thoen E."/>
            <person name="Andreopoulos B."/>
            <person name="Lu D."/>
            <person name="Skrede I."/>
            <person name="Drula E."/>
            <person name="Henrissat B."/>
            <person name="Morin E."/>
            <person name="Kohler A."/>
            <person name="Barry K."/>
            <person name="LaButti K."/>
            <person name="Morin E."/>
            <person name="Salamov A."/>
            <person name="Lipzen A."/>
            <person name="Mereny Z."/>
            <person name="Hegedus B."/>
            <person name="Baldrian P."/>
            <person name="Stursova M."/>
            <person name="Weitz H."/>
            <person name="Taylor A."/>
            <person name="Grigoriev I.V."/>
            <person name="Nagy L.G."/>
            <person name="Martin F."/>
            <person name="Kauserud H."/>
        </authorList>
    </citation>
    <scope>NUCLEOTIDE SEQUENCE</scope>
    <source>
        <strain evidence="1">CBHHK002</strain>
    </source>
</reference>
<dbReference type="Proteomes" id="UP001218218">
    <property type="component" value="Unassembled WGS sequence"/>
</dbReference>
<dbReference type="AlphaFoldDB" id="A0AAD7A136"/>
<protein>
    <submittedName>
        <fullName evidence="1">Uncharacterized protein</fullName>
    </submittedName>
</protein>
<organism evidence="1 2">
    <name type="scientific">Mycena albidolilacea</name>
    <dbReference type="NCBI Taxonomy" id="1033008"/>
    <lineage>
        <taxon>Eukaryota</taxon>
        <taxon>Fungi</taxon>
        <taxon>Dikarya</taxon>
        <taxon>Basidiomycota</taxon>
        <taxon>Agaricomycotina</taxon>
        <taxon>Agaricomycetes</taxon>
        <taxon>Agaricomycetidae</taxon>
        <taxon>Agaricales</taxon>
        <taxon>Marasmiineae</taxon>
        <taxon>Mycenaceae</taxon>
        <taxon>Mycena</taxon>
    </lineage>
</organism>
<evidence type="ECO:0000313" key="1">
    <source>
        <dbReference type="EMBL" id="KAJ7347420.1"/>
    </source>
</evidence>
<comment type="caution">
    <text evidence="1">The sequence shown here is derived from an EMBL/GenBank/DDBJ whole genome shotgun (WGS) entry which is preliminary data.</text>
</comment>
<accession>A0AAD7A136</accession>
<proteinExistence type="predicted"/>
<sequence>MNNDTRHHIKFLRQLAIRDAIVDSSGFRITSATIKEHLHHDGNIIDVDALLDPSDRQNVCLAFALLKALSELPDAPPGSTPAFHRARETLKTFGQSALERTE</sequence>
<keyword evidence="2" id="KW-1185">Reference proteome</keyword>